<proteinExistence type="predicted"/>
<feature type="transmembrane region" description="Helical" evidence="1">
    <location>
        <begin position="12"/>
        <end position="32"/>
    </location>
</feature>
<dbReference type="AlphaFoldDB" id="A0A4S2GXA6"/>
<dbReference type="EMBL" id="SRXW01000004">
    <property type="protein sequence ID" value="TGY87810.1"/>
    <property type="molecule type" value="Genomic_DNA"/>
</dbReference>
<feature type="transmembrane region" description="Helical" evidence="1">
    <location>
        <begin position="74"/>
        <end position="98"/>
    </location>
</feature>
<keyword evidence="1" id="KW-1133">Transmembrane helix</keyword>
<comment type="caution">
    <text evidence="2">The sequence shown here is derived from an EMBL/GenBank/DDBJ whole genome shotgun (WGS) entry which is preliminary data.</text>
</comment>
<keyword evidence="1" id="KW-0472">Membrane</keyword>
<gene>
    <name evidence="2" type="ORF">E5163_12865</name>
</gene>
<keyword evidence="1" id="KW-0812">Transmembrane</keyword>
<feature type="transmembrane region" description="Helical" evidence="1">
    <location>
        <begin position="118"/>
        <end position="142"/>
    </location>
</feature>
<evidence type="ECO:0000313" key="3">
    <source>
        <dbReference type="Proteomes" id="UP000308054"/>
    </source>
</evidence>
<dbReference type="Proteomes" id="UP000308054">
    <property type="component" value="Unassembled WGS sequence"/>
</dbReference>
<sequence>MDEMRSSDRYGLRLMQLGAVLFVLGLLSGFVTGAMENPRMGLSAHLQGITNGTFLLAAGAVWGRVQLPGTLKALAFWLFAAGTTGNWLTVQLAALWGAGSMMPLAAPGFVAEPWQEQVVTAGLLAVSVTMLAGGVLLAAGLLRPQRSQ</sequence>
<feature type="transmembrane region" description="Helical" evidence="1">
    <location>
        <begin position="44"/>
        <end position="62"/>
    </location>
</feature>
<evidence type="ECO:0000256" key="1">
    <source>
        <dbReference type="SAM" id="Phobius"/>
    </source>
</evidence>
<dbReference type="OrthoDB" id="7619962at2"/>
<reference evidence="2 3" key="1">
    <citation type="journal article" date="2017" name="Int. J. Syst. Evol. Microbiol.">
        <title>Marinicauda algicola sp. nov., isolated from a marine red alga Rhodosorus marinus.</title>
        <authorList>
            <person name="Jeong S.E."/>
            <person name="Jeon S.H."/>
            <person name="Chun B.H."/>
            <person name="Kim D.W."/>
            <person name="Jeon C.O."/>
        </authorList>
    </citation>
    <scope>NUCLEOTIDE SEQUENCE [LARGE SCALE GENOMIC DNA]</scope>
    <source>
        <strain evidence="2 3">JCM 31718</strain>
    </source>
</reference>
<protein>
    <submittedName>
        <fullName evidence="2">Hydrogenase</fullName>
    </submittedName>
</protein>
<organism evidence="2 3">
    <name type="scientific">Marinicauda algicola</name>
    <dbReference type="NCBI Taxonomy" id="2029849"/>
    <lineage>
        <taxon>Bacteria</taxon>
        <taxon>Pseudomonadati</taxon>
        <taxon>Pseudomonadota</taxon>
        <taxon>Alphaproteobacteria</taxon>
        <taxon>Maricaulales</taxon>
        <taxon>Maricaulaceae</taxon>
        <taxon>Marinicauda</taxon>
    </lineage>
</organism>
<evidence type="ECO:0000313" key="2">
    <source>
        <dbReference type="EMBL" id="TGY87810.1"/>
    </source>
</evidence>
<accession>A0A4S2GXA6</accession>
<name>A0A4S2GXA6_9PROT</name>
<keyword evidence="3" id="KW-1185">Reference proteome</keyword>
<dbReference type="RefSeq" id="WP_135996642.1">
    <property type="nucleotide sequence ID" value="NZ_CP071057.1"/>
</dbReference>